<feature type="chain" id="PRO_5035722256" evidence="1">
    <location>
        <begin position="17"/>
        <end position="91"/>
    </location>
</feature>
<proteinExistence type="predicted"/>
<dbReference type="EMBL" id="QGKX02001621">
    <property type="protein sequence ID" value="KAF3499450.1"/>
    <property type="molecule type" value="Genomic_DNA"/>
</dbReference>
<feature type="signal peptide" evidence="1">
    <location>
        <begin position="1"/>
        <end position="16"/>
    </location>
</feature>
<protein>
    <submittedName>
        <fullName evidence="2">Uncharacterized protein</fullName>
    </submittedName>
</protein>
<evidence type="ECO:0000313" key="2">
    <source>
        <dbReference type="EMBL" id="KAF3499450.1"/>
    </source>
</evidence>
<reference evidence="2" key="1">
    <citation type="submission" date="2019-12" db="EMBL/GenBank/DDBJ databases">
        <title>Genome sequencing and annotation of Brassica cretica.</title>
        <authorList>
            <person name="Studholme D.J."/>
            <person name="Sarris P."/>
        </authorList>
    </citation>
    <scope>NUCLEOTIDE SEQUENCE</scope>
    <source>
        <strain evidence="2">PFS-109/04</strain>
        <tissue evidence="2">Leaf</tissue>
    </source>
</reference>
<dbReference type="AlphaFoldDB" id="A0A8S9N5T9"/>
<evidence type="ECO:0000313" key="3">
    <source>
        <dbReference type="Proteomes" id="UP000712600"/>
    </source>
</evidence>
<gene>
    <name evidence="2" type="ORF">F2Q69_00042848</name>
</gene>
<name>A0A8S9N5T9_BRACR</name>
<accession>A0A8S9N5T9</accession>
<dbReference type="Proteomes" id="UP000712600">
    <property type="component" value="Unassembled WGS sequence"/>
</dbReference>
<comment type="caution">
    <text evidence="2">The sequence shown here is derived from an EMBL/GenBank/DDBJ whole genome shotgun (WGS) entry which is preliminary data.</text>
</comment>
<keyword evidence="1" id="KW-0732">Signal</keyword>
<evidence type="ECO:0000256" key="1">
    <source>
        <dbReference type="SAM" id="SignalP"/>
    </source>
</evidence>
<sequence length="91" mass="10513">MPQSWLSAMLMELVSASRVFTSDKMSKVKKDPLKEHPWEELYVDKFWILVGHVMRSADKLFGIFVEYLRCTEVLSDVRFETGTGIRIGIGM</sequence>
<organism evidence="2 3">
    <name type="scientific">Brassica cretica</name>
    <name type="common">Mustard</name>
    <dbReference type="NCBI Taxonomy" id="69181"/>
    <lineage>
        <taxon>Eukaryota</taxon>
        <taxon>Viridiplantae</taxon>
        <taxon>Streptophyta</taxon>
        <taxon>Embryophyta</taxon>
        <taxon>Tracheophyta</taxon>
        <taxon>Spermatophyta</taxon>
        <taxon>Magnoliopsida</taxon>
        <taxon>eudicotyledons</taxon>
        <taxon>Gunneridae</taxon>
        <taxon>Pentapetalae</taxon>
        <taxon>rosids</taxon>
        <taxon>malvids</taxon>
        <taxon>Brassicales</taxon>
        <taxon>Brassicaceae</taxon>
        <taxon>Brassiceae</taxon>
        <taxon>Brassica</taxon>
    </lineage>
</organism>